<dbReference type="Gene3D" id="3.60.10.10">
    <property type="entry name" value="Endonuclease/exonuclease/phosphatase"/>
    <property type="match status" value="1"/>
</dbReference>
<feature type="domain" description="Endonuclease/exonuclease/phosphatase" evidence="3">
    <location>
        <begin position="110"/>
        <end position="314"/>
    </location>
</feature>
<dbReference type="Pfam" id="PF03372">
    <property type="entry name" value="Exo_endo_phos"/>
    <property type="match status" value="1"/>
</dbReference>
<evidence type="ECO:0000313" key="5">
    <source>
        <dbReference type="Proteomes" id="UP001342418"/>
    </source>
</evidence>
<gene>
    <name evidence="4" type="ORF">NTH_00932</name>
</gene>
<dbReference type="Proteomes" id="UP001342418">
    <property type="component" value="Chromosome"/>
</dbReference>
<keyword evidence="2" id="KW-0472">Membrane</keyword>
<feature type="compositionally biased region" description="Polar residues" evidence="1">
    <location>
        <begin position="364"/>
        <end position="373"/>
    </location>
</feature>
<protein>
    <recommendedName>
        <fullName evidence="3">Endonuclease/exonuclease/phosphatase domain-containing protein</fullName>
    </recommendedName>
</protein>
<proteinExistence type="predicted"/>
<feature type="compositionally biased region" description="Low complexity" evidence="1">
    <location>
        <begin position="344"/>
        <end position="355"/>
    </location>
</feature>
<reference evidence="4 5" key="1">
    <citation type="submission" date="2018-07" db="EMBL/GenBank/DDBJ databases">
        <title>Genome sequence of Nitratireductor thuwali#1536.</title>
        <authorList>
            <person name="Michoud G."/>
            <person name="Merlino G."/>
            <person name="Sefrji F.O."/>
            <person name="Daffonchio D."/>
        </authorList>
    </citation>
    <scope>NUCLEOTIDE SEQUENCE [LARGE SCALE GENOMIC DNA]</scope>
    <source>
        <strain evidence="5">Nit1536</strain>
    </source>
</reference>
<accession>A0ABY5MEL7</accession>
<sequence>MRKAFFGFAFVLVLLASALSLIPLIPANYWWITGLDFTRLHLLLVLIAASAILLISSPRRPLAWVAAAVGLAAIVYNASKLAPYLPFGEETAVAVAECPEESRLRVLVVNVNGRLENADALFRIVRGYDPDLLLAVETDAWWDEQLATLKPAFAGSVQQVAGARAYFGMHLFSKHPLVESEILFPVSDGVPAIRAEVGMPTGGTVLFYGLHPRPPRPFQSSVMRDAQLMLAATAARESTGATVVAGDFNAVPWEPVLRRMLRIGGLLDPRAGRGYLASYNAQKPIFYWPIDHILATRELGVTGFDRGPAFGSDHWPVVADLCHRPDLAETRAAPPPEPGDIEAAESVISSAVSQARSPADNAGHRNQQGPARF</sequence>
<dbReference type="InterPro" id="IPR005135">
    <property type="entry name" value="Endo/exonuclease/phosphatase"/>
</dbReference>
<keyword evidence="2" id="KW-1133">Transmembrane helix</keyword>
<evidence type="ECO:0000259" key="3">
    <source>
        <dbReference type="Pfam" id="PF03372"/>
    </source>
</evidence>
<dbReference type="SUPFAM" id="SSF56219">
    <property type="entry name" value="DNase I-like"/>
    <property type="match status" value="1"/>
</dbReference>
<feature type="transmembrane region" description="Helical" evidence="2">
    <location>
        <begin position="30"/>
        <end position="55"/>
    </location>
</feature>
<evidence type="ECO:0000256" key="1">
    <source>
        <dbReference type="SAM" id="MobiDB-lite"/>
    </source>
</evidence>
<keyword evidence="5" id="KW-1185">Reference proteome</keyword>
<dbReference type="InterPro" id="IPR036691">
    <property type="entry name" value="Endo/exonu/phosph_ase_sf"/>
</dbReference>
<evidence type="ECO:0000313" key="4">
    <source>
        <dbReference type="EMBL" id="UUP16485.1"/>
    </source>
</evidence>
<keyword evidence="2" id="KW-0812">Transmembrane</keyword>
<feature type="region of interest" description="Disordered" evidence="1">
    <location>
        <begin position="328"/>
        <end position="373"/>
    </location>
</feature>
<evidence type="ECO:0000256" key="2">
    <source>
        <dbReference type="SAM" id="Phobius"/>
    </source>
</evidence>
<organism evidence="4 5">
    <name type="scientific">Nitratireductor thuwali</name>
    <dbReference type="NCBI Taxonomy" id="2267699"/>
    <lineage>
        <taxon>Bacteria</taxon>
        <taxon>Pseudomonadati</taxon>
        <taxon>Pseudomonadota</taxon>
        <taxon>Alphaproteobacteria</taxon>
        <taxon>Hyphomicrobiales</taxon>
        <taxon>Phyllobacteriaceae</taxon>
        <taxon>Nitratireductor</taxon>
    </lineage>
</organism>
<feature type="transmembrane region" description="Helical" evidence="2">
    <location>
        <begin position="62"/>
        <end position="79"/>
    </location>
</feature>
<dbReference type="EMBL" id="CP030941">
    <property type="protein sequence ID" value="UUP16485.1"/>
    <property type="molecule type" value="Genomic_DNA"/>
</dbReference>
<dbReference type="RefSeq" id="WP_338528903.1">
    <property type="nucleotide sequence ID" value="NZ_CP030941.1"/>
</dbReference>
<name>A0ABY5MEL7_9HYPH</name>